<dbReference type="EMBL" id="NPEX01000062">
    <property type="protein sequence ID" value="RAI43974.1"/>
    <property type="molecule type" value="Genomic_DNA"/>
</dbReference>
<sequence>ASARQEAIRERSDVETILCDWFGSAPAGAFITAADLVGLLQERLGRTNGYAPAMRRLGFYDASHRIPPEMTPRAIWRRGGAPTHRYLPGHDAIGRKIPHLPPQLSPLPGRAPLDE</sequence>
<reference evidence="1 2" key="1">
    <citation type="submission" date="2017-07" db="EMBL/GenBank/DDBJ databases">
        <title>Draft Genome Sequences of Select Purple Nonsulfur Bacteria.</title>
        <authorList>
            <person name="Lasarre B."/>
            <person name="Mckinlay J.B."/>
        </authorList>
    </citation>
    <scope>NUCLEOTIDE SEQUENCE [LARGE SCALE GENOMIC DNA]</scope>
    <source>
        <strain evidence="1 2">DSM 5909</strain>
    </source>
</reference>
<keyword evidence="2" id="KW-1185">Reference proteome</keyword>
<gene>
    <name evidence="1" type="ORF">CH341_11390</name>
</gene>
<dbReference type="AlphaFoldDB" id="A0A327L139"/>
<evidence type="ECO:0000313" key="2">
    <source>
        <dbReference type="Proteomes" id="UP000249130"/>
    </source>
</evidence>
<comment type="caution">
    <text evidence="1">The sequence shown here is derived from an EMBL/GenBank/DDBJ whole genome shotgun (WGS) entry which is preliminary data.</text>
</comment>
<evidence type="ECO:0000313" key="1">
    <source>
        <dbReference type="EMBL" id="RAI43974.1"/>
    </source>
</evidence>
<dbReference type="Proteomes" id="UP000249130">
    <property type="component" value="Unassembled WGS sequence"/>
</dbReference>
<name>A0A327L139_9BRAD</name>
<proteinExistence type="predicted"/>
<feature type="non-terminal residue" evidence="1">
    <location>
        <position position="1"/>
    </location>
</feature>
<protein>
    <submittedName>
        <fullName evidence="1">Uncharacterized protein</fullName>
    </submittedName>
</protein>
<dbReference type="RefSeq" id="WP_210208259.1">
    <property type="nucleotide sequence ID" value="NZ_NPEX01000062.1"/>
</dbReference>
<accession>A0A327L139</accession>
<organism evidence="1 2">
    <name type="scientific">Rhodoplanes roseus</name>
    <dbReference type="NCBI Taxonomy" id="29409"/>
    <lineage>
        <taxon>Bacteria</taxon>
        <taxon>Pseudomonadati</taxon>
        <taxon>Pseudomonadota</taxon>
        <taxon>Alphaproteobacteria</taxon>
        <taxon>Hyphomicrobiales</taxon>
        <taxon>Nitrobacteraceae</taxon>
        <taxon>Rhodoplanes</taxon>
    </lineage>
</organism>